<dbReference type="CDD" id="cd07585">
    <property type="entry name" value="nitrilase_7"/>
    <property type="match status" value="1"/>
</dbReference>
<dbReference type="InterPro" id="IPR036526">
    <property type="entry name" value="C-N_Hydrolase_sf"/>
</dbReference>
<dbReference type="AlphaFoldDB" id="A0A250J7F2"/>
<reference evidence="4 5" key="1">
    <citation type="submission" date="2017-06" db="EMBL/GenBank/DDBJ databases">
        <title>Sequencing and comparative analysis of myxobacterial genomes.</title>
        <authorList>
            <person name="Rupp O."/>
            <person name="Goesmann A."/>
            <person name="Sogaard-Andersen L."/>
        </authorList>
    </citation>
    <scope>NUCLEOTIDE SEQUENCE [LARGE SCALE GENOMIC DNA]</scope>
    <source>
        <strain evidence="4 5">DSM 52655</strain>
    </source>
</reference>
<dbReference type="PROSITE" id="PS50263">
    <property type="entry name" value="CN_HYDROLASE"/>
    <property type="match status" value="1"/>
</dbReference>
<dbReference type="Gene3D" id="3.60.110.10">
    <property type="entry name" value="Carbon-nitrogen hydrolase"/>
    <property type="match status" value="1"/>
</dbReference>
<keyword evidence="1" id="KW-0378">Hydrolase</keyword>
<evidence type="ECO:0000256" key="2">
    <source>
        <dbReference type="SAM" id="MobiDB-lite"/>
    </source>
</evidence>
<gene>
    <name evidence="4" type="ORF">CYFUS_004846</name>
</gene>
<accession>A0A250J7F2</accession>
<dbReference type="RefSeq" id="WP_095987441.1">
    <property type="nucleotide sequence ID" value="NZ_CP022098.1"/>
</dbReference>
<organism evidence="4 5">
    <name type="scientific">Cystobacter fuscus</name>
    <dbReference type="NCBI Taxonomy" id="43"/>
    <lineage>
        <taxon>Bacteria</taxon>
        <taxon>Pseudomonadati</taxon>
        <taxon>Myxococcota</taxon>
        <taxon>Myxococcia</taxon>
        <taxon>Myxococcales</taxon>
        <taxon>Cystobacterineae</taxon>
        <taxon>Archangiaceae</taxon>
        <taxon>Cystobacter</taxon>
    </lineage>
</organism>
<dbReference type="InterPro" id="IPR050345">
    <property type="entry name" value="Aliph_Amidase/BUP"/>
</dbReference>
<name>A0A250J7F2_9BACT</name>
<dbReference type="SUPFAM" id="SSF56317">
    <property type="entry name" value="Carbon-nitrogen hydrolase"/>
    <property type="match status" value="1"/>
</dbReference>
<feature type="region of interest" description="Disordered" evidence="2">
    <location>
        <begin position="310"/>
        <end position="332"/>
    </location>
</feature>
<dbReference type="KEGG" id="cfus:CYFUS_004846"/>
<protein>
    <submittedName>
        <fullName evidence="4">Nitrilase</fullName>
    </submittedName>
</protein>
<dbReference type="Proteomes" id="UP000217257">
    <property type="component" value="Chromosome"/>
</dbReference>
<dbReference type="InterPro" id="IPR003010">
    <property type="entry name" value="C-N_Hydrolase"/>
</dbReference>
<evidence type="ECO:0000259" key="3">
    <source>
        <dbReference type="PROSITE" id="PS50263"/>
    </source>
</evidence>
<feature type="domain" description="CN hydrolase" evidence="3">
    <location>
        <begin position="4"/>
        <end position="278"/>
    </location>
</feature>
<evidence type="ECO:0000256" key="1">
    <source>
        <dbReference type="ARBA" id="ARBA00022801"/>
    </source>
</evidence>
<sequence>MTSIRVASVQFQHLPGDKAYNLERIRYFAGLASSNGVKLIAFPEMCVTGYWHVRHLDRTGISALAEPVPSGPSVDVLRALAREQDLVLGAGLIEEGADGRFYNAYAVCLPDGTVHTHRKLHAFESEHMASGDRYTVFDTPLGIRVGVLICWDNNLVENARATALLGADVLMAPHQTGGTNSRSPHAMGRIEPELWRRRAEDPHAIEAEFRGPKGREWLMRWLPARAHDNGMFLLFSNGVGQDDDEVRTGNAMILDPYGRILAETWRAGDDMVVADLDLGLLPLSTGRRWIRGRRPELYGLLAEHRGDELEPRQARFSSEPTAAHRLPLQSGG</sequence>
<dbReference type="Pfam" id="PF00795">
    <property type="entry name" value="CN_hydrolase"/>
    <property type="match status" value="1"/>
</dbReference>
<dbReference type="EMBL" id="CP022098">
    <property type="protein sequence ID" value="ATB39402.1"/>
    <property type="molecule type" value="Genomic_DNA"/>
</dbReference>
<dbReference type="GO" id="GO:0016811">
    <property type="term" value="F:hydrolase activity, acting on carbon-nitrogen (but not peptide) bonds, in linear amides"/>
    <property type="evidence" value="ECO:0007669"/>
    <property type="project" value="UniProtKB-ARBA"/>
</dbReference>
<dbReference type="PANTHER" id="PTHR43674">
    <property type="entry name" value="NITRILASE C965.09-RELATED"/>
    <property type="match status" value="1"/>
</dbReference>
<proteinExistence type="predicted"/>
<evidence type="ECO:0000313" key="5">
    <source>
        <dbReference type="Proteomes" id="UP000217257"/>
    </source>
</evidence>
<evidence type="ECO:0000313" key="4">
    <source>
        <dbReference type="EMBL" id="ATB39402.1"/>
    </source>
</evidence>
<dbReference type="PANTHER" id="PTHR43674:SF2">
    <property type="entry name" value="BETA-UREIDOPROPIONASE"/>
    <property type="match status" value="1"/>
</dbReference>